<reference evidence="2 3" key="1">
    <citation type="submission" date="2019-07" db="EMBL/GenBank/DDBJ databases">
        <title>Whole genome shotgun sequence of Reyranella soli NBRC 108950.</title>
        <authorList>
            <person name="Hosoyama A."/>
            <person name="Uohara A."/>
            <person name="Ohji S."/>
            <person name="Ichikawa N."/>
        </authorList>
    </citation>
    <scope>NUCLEOTIDE SEQUENCE [LARGE SCALE GENOMIC DNA]</scope>
    <source>
        <strain evidence="2 3">NBRC 108950</strain>
    </source>
</reference>
<keyword evidence="3" id="KW-1185">Reference proteome</keyword>
<accession>A0A512NCL4</accession>
<dbReference type="AlphaFoldDB" id="A0A512NCL4"/>
<evidence type="ECO:0000313" key="3">
    <source>
        <dbReference type="Proteomes" id="UP000321058"/>
    </source>
</evidence>
<sequence length="196" mass="21069">MVGLVSVLMTLWFATDAALACACCTNRGGRYVAVETLSPHRLDMMEQMTFADEAFVAQGAADHPIDLKDFGPTLQLAVRRTKTEIVFAFRDEADRTSDVAFAVPDTISIFEVDPRGPEPDAGLGPAFYKEWQLSGAATATGVLRPLIEGGDPKVTLIVHGRGRGCTEASEFTEWTLMIDGPAGRLTLYGALTSAAR</sequence>
<evidence type="ECO:0000256" key="1">
    <source>
        <dbReference type="SAM" id="SignalP"/>
    </source>
</evidence>
<feature type="signal peptide" evidence="1">
    <location>
        <begin position="1"/>
        <end position="20"/>
    </location>
</feature>
<name>A0A512NCL4_9HYPH</name>
<gene>
    <name evidence="2" type="ORF">RSO01_38640</name>
</gene>
<evidence type="ECO:0000313" key="2">
    <source>
        <dbReference type="EMBL" id="GEP56698.1"/>
    </source>
</evidence>
<dbReference type="Proteomes" id="UP000321058">
    <property type="component" value="Unassembled WGS sequence"/>
</dbReference>
<comment type="caution">
    <text evidence="2">The sequence shown here is derived from an EMBL/GenBank/DDBJ whole genome shotgun (WGS) entry which is preliminary data.</text>
</comment>
<dbReference type="EMBL" id="BKAJ01000069">
    <property type="protein sequence ID" value="GEP56698.1"/>
    <property type="molecule type" value="Genomic_DNA"/>
</dbReference>
<protein>
    <recommendedName>
        <fullName evidence="4">Lipoprotein</fullName>
    </recommendedName>
</protein>
<keyword evidence="1" id="KW-0732">Signal</keyword>
<organism evidence="2 3">
    <name type="scientific">Reyranella soli</name>
    <dbReference type="NCBI Taxonomy" id="1230389"/>
    <lineage>
        <taxon>Bacteria</taxon>
        <taxon>Pseudomonadati</taxon>
        <taxon>Pseudomonadota</taxon>
        <taxon>Alphaproteobacteria</taxon>
        <taxon>Hyphomicrobiales</taxon>
        <taxon>Reyranellaceae</taxon>
        <taxon>Reyranella</taxon>
    </lineage>
</organism>
<proteinExistence type="predicted"/>
<feature type="chain" id="PRO_5022226643" description="Lipoprotein" evidence="1">
    <location>
        <begin position="21"/>
        <end position="196"/>
    </location>
</feature>
<evidence type="ECO:0008006" key="4">
    <source>
        <dbReference type="Google" id="ProtNLM"/>
    </source>
</evidence>